<reference evidence="4" key="1">
    <citation type="submission" date="2022-12" db="EMBL/GenBank/DDBJ databases">
        <authorList>
            <person name="Petersen C."/>
        </authorList>
    </citation>
    <scope>NUCLEOTIDE SEQUENCE</scope>
    <source>
        <strain evidence="4">IBT 17660</strain>
    </source>
</reference>
<name>A0A9X0BIA0_9EURO</name>
<keyword evidence="1" id="KW-0862">Zinc</keyword>
<evidence type="ECO:0000259" key="3">
    <source>
        <dbReference type="PROSITE" id="PS50157"/>
    </source>
</evidence>
<accession>A0A9X0BIA0</accession>
<evidence type="ECO:0000313" key="4">
    <source>
        <dbReference type="EMBL" id="KAJ5465850.1"/>
    </source>
</evidence>
<dbReference type="AlphaFoldDB" id="A0A9X0BIA0"/>
<feature type="region of interest" description="Disordered" evidence="2">
    <location>
        <begin position="1"/>
        <end position="27"/>
    </location>
</feature>
<keyword evidence="5" id="KW-1185">Reference proteome</keyword>
<keyword evidence="1" id="KW-0479">Metal-binding</keyword>
<evidence type="ECO:0000313" key="5">
    <source>
        <dbReference type="Proteomes" id="UP001147760"/>
    </source>
</evidence>
<sequence length="256" mass="29016">MAEKTDSESNAIHETHEEPSIVSSPQSTRTGPFIVFIARSSAYPSHLVKQEWLLESLHRVEQVHLQEYGSLDSRSVGFIPFVQSSNRQLPTDGEVLTKLSVVFQNARDAGCGVIMVISGWDGLTTHDMSMTKISEVAQGVDVTLRFYVEDLDDGCRYFRDVKLRDAYGVLREDIEATDENPSLQAFAKYYKGIQACNAAFGVVRQDLNELSYRRNTFDRPEDYDRWTCSNCGMVFKDLGILTNHQAEAHRMWSSEE</sequence>
<feature type="compositionally biased region" description="Basic and acidic residues" evidence="2">
    <location>
        <begin position="1"/>
        <end position="19"/>
    </location>
</feature>
<reference evidence="4" key="2">
    <citation type="journal article" date="2023" name="IMA Fungus">
        <title>Comparative genomic study of the Penicillium genus elucidates a diverse pangenome and 15 lateral gene transfer events.</title>
        <authorList>
            <person name="Petersen C."/>
            <person name="Sorensen T."/>
            <person name="Nielsen M.R."/>
            <person name="Sondergaard T.E."/>
            <person name="Sorensen J.L."/>
            <person name="Fitzpatrick D.A."/>
            <person name="Frisvad J.C."/>
            <person name="Nielsen K.L."/>
        </authorList>
    </citation>
    <scope>NUCLEOTIDE SEQUENCE</scope>
    <source>
        <strain evidence="4">IBT 17660</strain>
    </source>
</reference>
<protein>
    <recommendedName>
        <fullName evidence="3">C2H2-type domain-containing protein</fullName>
    </recommendedName>
</protein>
<evidence type="ECO:0000256" key="2">
    <source>
        <dbReference type="SAM" id="MobiDB-lite"/>
    </source>
</evidence>
<keyword evidence="1" id="KW-0863">Zinc-finger</keyword>
<organism evidence="4 5">
    <name type="scientific">Penicillium desertorum</name>
    <dbReference type="NCBI Taxonomy" id="1303715"/>
    <lineage>
        <taxon>Eukaryota</taxon>
        <taxon>Fungi</taxon>
        <taxon>Dikarya</taxon>
        <taxon>Ascomycota</taxon>
        <taxon>Pezizomycotina</taxon>
        <taxon>Eurotiomycetes</taxon>
        <taxon>Eurotiomycetidae</taxon>
        <taxon>Eurotiales</taxon>
        <taxon>Aspergillaceae</taxon>
        <taxon>Penicillium</taxon>
    </lineage>
</organism>
<dbReference type="PROSITE" id="PS50157">
    <property type="entry name" value="ZINC_FINGER_C2H2_2"/>
    <property type="match status" value="1"/>
</dbReference>
<evidence type="ECO:0000256" key="1">
    <source>
        <dbReference type="PROSITE-ProRule" id="PRU00042"/>
    </source>
</evidence>
<dbReference type="Proteomes" id="UP001147760">
    <property type="component" value="Unassembled WGS sequence"/>
</dbReference>
<dbReference type="InterPro" id="IPR013087">
    <property type="entry name" value="Znf_C2H2_type"/>
</dbReference>
<feature type="domain" description="C2H2-type" evidence="3">
    <location>
        <begin position="226"/>
        <end position="249"/>
    </location>
</feature>
<proteinExistence type="predicted"/>
<gene>
    <name evidence="4" type="ORF">N7530_009637</name>
</gene>
<dbReference type="EMBL" id="JAPWDO010000006">
    <property type="protein sequence ID" value="KAJ5465850.1"/>
    <property type="molecule type" value="Genomic_DNA"/>
</dbReference>
<dbReference type="PROSITE" id="PS00028">
    <property type="entry name" value="ZINC_FINGER_C2H2_1"/>
    <property type="match status" value="1"/>
</dbReference>
<dbReference type="OrthoDB" id="4358598at2759"/>
<comment type="caution">
    <text evidence="4">The sequence shown here is derived from an EMBL/GenBank/DDBJ whole genome shotgun (WGS) entry which is preliminary data.</text>
</comment>
<dbReference type="GO" id="GO:0008270">
    <property type="term" value="F:zinc ion binding"/>
    <property type="evidence" value="ECO:0007669"/>
    <property type="project" value="UniProtKB-KW"/>
</dbReference>